<feature type="domain" description="YdhG-like" evidence="1">
    <location>
        <begin position="23"/>
        <end position="113"/>
    </location>
</feature>
<reference evidence="2" key="1">
    <citation type="journal article" date="2014" name="Int. J. Syst. Evol. Microbiol.">
        <title>Complete genome sequence of Corynebacterium casei LMG S-19264T (=DSM 44701T), isolated from a smear-ripened cheese.</title>
        <authorList>
            <consortium name="US DOE Joint Genome Institute (JGI-PGF)"/>
            <person name="Walter F."/>
            <person name="Albersmeier A."/>
            <person name="Kalinowski J."/>
            <person name="Ruckert C."/>
        </authorList>
    </citation>
    <scope>NUCLEOTIDE SEQUENCE</scope>
    <source>
        <strain evidence="2">KCTC 32020</strain>
    </source>
</reference>
<dbReference type="Gene3D" id="3.90.1150.200">
    <property type="match status" value="1"/>
</dbReference>
<evidence type="ECO:0000313" key="2">
    <source>
        <dbReference type="EMBL" id="GHE37104.1"/>
    </source>
</evidence>
<dbReference type="RefSeq" id="WP_386112626.1">
    <property type="nucleotide sequence ID" value="NZ_JBHRUD010000001.1"/>
</dbReference>
<comment type="caution">
    <text evidence="2">The sequence shown here is derived from an EMBL/GenBank/DDBJ whole genome shotgun (WGS) entry which is preliminary data.</text>
</comment>
<proteinExistence type="predicted"/>
<dbReference type="AlphaFoldDB" id="A0A918Z565"/>
<dbReference type="EMBL" id="BNCF01000010">
    <property type="protein sequence ID" value="GHE37104.1"/>
    <property type="molecule type" value="Genomic_DNA"/>
</dbReference>
<sequence length="200" mass="22493">MTAMTPSDPRIDAYIEQAAAFAQPILRHLRAVVHEACPDVEEAIKWGAPAFLFRGKLMCSMAAFKRHAAFGFWNRDVAGSRASDDAMGQFGRLTRVGDLPTKRELARRIREAMAAIEQGAPRARTPRPRTPLPVPDDFAAALDANPAARTAFETFAPSHRREYLEWILEAKRADTRARRIAQAIGQLAQGKSRHWKYERR</sequence>
<evidence type="ECO:0000313" key="3">
    <source>
        <dbReference type="Proteomes" id="UP000636453"/>
    </source>
</evidence>
<keyword evidence="3" id="KW-1185">Reference proteome</keyword>
<name>A0A918Z565_9GAMM</name>
<accession>A0A918Z565</accession>
<reference evidence="2" key="2">
    <citation type="submission" date="2020-09" db="EMBL/GenBank/DDBJ databases">
        <authorList>
            <person name="Sun Q."/>
            <person name="Kim S."/>
        </authorList>
    </citation>
    <scope>NUCLEOTIDE SEQUENCE</scope>
    <source>
        <strain evidence="2">KCTC 32020</strain>
    </source>
</reference>
<evidence type="ECO:0000259" key="1">
    <source>
        <dbReference type="Pfam" id="PF08818"/>
    </source>
</evidence>
<dbReference type="SUPFAM" id="SSF159888">
    <property type="entry name" value="YdhG-like"/>
    <property type="match status" value="1"/>
</dbReference>
<protein>
    <recommendedName>
        <fullName evidence="1">YdhG-like domain-containing protein</fullName>
    </recommendedName>
</protein>
<dbReference type="Pfam" id="PF08818">
    <property type="entry name" value="DUF1801"/>
    <property type="match status" value="1"/>
</dbReference>
<dbReference type="Pfam" id="PF13376">
    <property type="entry name" value="OmdA"/>
    <property type="match status" value="1"/>
</dbReference>
<dbReference type="InterPro" id="IPR014922">
    <property type="entry name" value="YdhG-like"/>
</dbReference>
<organism evidence="2 3">
    <name type="scientific">Vulcaniibacterium thermophilum</name>
    <dbReference type="NCBI Taxonomy" id="1169913"/>
    <lineage>
        <taxon>Bacteria</taxon>
        <taxon>Pseudomonadati</taxon>
        <taxon>Pseudomonadota</taxon>
        <taxon>Gammaproteobacteria</taxon>
        <taxon>Lysobacterales</taxon>
        <taxon>Lysobacteraceae</taxon>
        <taxon>Vulcaniibacterium</taxon>
    </lineage>
</organism>
<gene>
    <name evidence="2" type="ORF">GCM10007167_19060</name>
</gene>
<dbReference type="Proteomes" id="UP000636453">
    <property type="component" value="Unassembled WGS sequence"/>
</dbReference>